<dbReference type="PANTHER" id="PTHR12526:SF630">
    <property type="entry name" value="GLYCOSYLTRANSFERASE"/>
    <property type="match status" value="1"/>
</dbReference>
<reference evidence="3 4" key="1">
    <citation type="submission" date="2019-02" db="EMBL/GenBank/DDBJ databases">
        <title>Deep-cultivation of Planctomycetes and their phenomic and genomic characterization uncovers novel biology.</title>
        <authorList>
            <person name="Wiegand S."/>
            <person name="Jogler M."/>
            <person name="Boedeker C."/>
            <person name="Pinto D."/>
            <person name="Vollmers J."/>
            <person name="Rivas-Marin E."/>
            <person name="Kohn T."/>
            <person name="Peeters S.H."/>
            <person name="Heuer A."/>
            <person name="Rast P."/>
            <person name="Oberbeckmann S."/>
            <person name="Bunk B."/>
            <person name="Jeske O."/>
            <person name="Meyerdierks A."/>
            <person name="Storesund J.E."/>
            <person name="Kallscheuer N."/>
            <person name="Luecker S."/>
            <person name="Lage O.M."/>
            <person name="Pohl T."/>
            <person name="Merkel B.J."/>
            <person name="Hornburger P."/>
            <person name="Mueller R.-W."/>
            <person name="Bruemmer F."/>
            <person name="Labrenz M."/>
            <person name="Spormann A.M."/>
            <person name="Op Den Camp H."/>
            <person name="Overmann J."/>
            <person name="Amann R."/>
            <person name="Jetten M.S.M."/>
            <person name="Mascher T."/>
            <person name="Medema M.H."/>
            <person name="Devos D.P."/>
            <person name="Kaster A.-K."/>
            <person name="Ovreas L."/>
            <person name="Rohde M."/>
            <person name="Galperin M.Y."/>
            <person name="Jogler C."/>
        </authorList>
    </citation>
    <scope>NUCLEOTIDE SEQUENCE [LARGE SCALE GENOMIC DNA]</scope>
    <source>
        <strain evidence="3 4">KOR42</strain>
    </source>
</reference>
<dbReference type="EC" id="2.4.1.345" evidence="3"/>
<dbReference type="SUPFAM" id="SSF53756">
    <property type="entry name" value="UDP-Glycosyltransferase/glycogen phosphorylase"/>
    <property type="match status" value="1"/>
</dbReference>
<dbReference type="Proteomes" id="UP000317243">
    <property type="component" value="Unassembled WGS sequence"/>
</dbReference>
<dbReference type="InterPro" id="IPR001296">
    <property type="entry name" value="Glyco_trans_1"/>
</dbReference>
<dbReference type="CDD" id="cd03801">
    <property type="entry name" value="GT4_PimA-like"/>
    <property type="match status" value="1"/>
</dbReference>
<feature type="domain" description="Glycosyl transferase family 1" evidence="1">
    <location>
        <begin position="174"/>
        <end position="346"/>
    </location>
</feature>
<evidence type="ECO:0000259" key="1">
    <source>
        <dbReference type="Pfam" id="PF00534"/>
    </source>
</evidence>
<feature type="domain" description="Glycosyltransferase subfamily 4-like N-terminal" evidence="2">
    <location>
        <begin position="12"/>
        <end position="165"/>
    </location>
</feature>
<name>A0A5C5VRN0_9PLAN</name>
<keyword evidence="4" id="KW-1185">Reference proteome</keyword>
<accession>A0A5C5VRN0</accession>
<proteinExistence type="predicted"/>
<evidence type="ECO:0000313" key="3">
    <source>
        <dbReference type="EMBL" id="TWT40723.1"/>
    </source>
</evidence>
<dbReference type="Pfam" id="PF13439">
    <property type="entry name" value="Glyco_transf_4"/>
    <property type="match status" value="1"/>
</dbReference>
<evidence type="ECO:0000313" key="4">
    <source>
        <dbReference type="Proteomes" id="UP000317243"/>
    </source>
</evidence>
<dbReference type="PANTHER" id="PTHR12526">
    <property type="entry name" value="GLYCOSYLTRANSFERASE"/>
    <property type="match status" value="1"/>
</dbReference>
<comment type="caution">
    <text evidence="3">The sequence shown here is derived from an EMBL/GenBank/DDBJ whole genome shotgun (WGS) entry which is preliminary data.</text>
</comment>
<dbReference type="InterPro" id="IPR028098">
    <property type="entry name" value="Glyco_trans_4-like_N"/>
</dbReference>
<keyword evidence="3" id="KW-0328">Glycosyltransferase</keyword>
<dbReference type="Gene3D" id="3.40.50.2000">
    <property type="entry name" value="Glycogen Phosphorylase B"/>
    <property type="match status" value="2"/>
</dbReference>
<dbReference type="GO" id="GO:0043750">
    <property type="term" value="F:phosphatidylinositol alpha-mannosyltransferase activity"/>
    <property type="evidence" value="ECO:0007669"/>
    <property type="project" value="UniProtKB-EC"/>
</dbReference>
<gene>
    <name evidence="3" type="primary">pimB</name>
    <name evidence="3" type="ORF">KOR42_48980</name>
</gene>
<organism evidence="3 4">
    <name type="scientific">Thalassoglobus neptunius</name>
    <dbReference type="NCBI Taxonomy" id="1938619"/>
    <lineage>
        <taxon>Bacteria</taxon>
        <taxon>Pseudomonadati</taxon>
        <taxon>Planctomycetota</taxon>
        <taxon>Planctomycetia</taxon>
        <taxon>Planctomycetales</taxon>
        <taxon>Planctomycetaceae</taxon>
        <taxon>Thalassoglobus</taxon>
    </lineage>
</organism>
<evidence type="ECO:0000259" key="2">
    <source>
        <dbReference type="Pfam" id="PF13439"/>
    </source>
</evidence>
<protein>
    <submittedName>
        <fullName evidence="3">GDP-mannose-dependent alpha-(1-6)-phosphatidylinositol monomannoside mannosyltransferase</fullName>
        <ecNumber evidence="3">2.4.1.345</ecNumber>
    </submittedName>
</protein>
<dbReference type="EMBL" id="SIHI01000049">
    <property type="protein sequence ID" value="TWT40723.1"/>
    <property type="molecule type" value="Genomic_DNA"/>
</dbReference>
<dbReference type="Pfam" id="PF00534">
    <property type="entry name" value="Glycos_transf_1"/>
    <property type="match status" value="1"/>
</dbReference>
<dbReference type="AlphaFoldDB" id="A0A5C5VRN0"/>
<sequence>MRIGLLFEYSTINGGENSILAVVDEARSMDVQPVAILNQPGPLEDQFLKLNLPVCRLYESDDRSSKLTNDELSQRLRDVIRLEKLELVHANSMMMSRRLGRISNTLPVPTTGHIRDIMNVSQATIRDLSLNRSLIAVSEAVREHWIAAGIPEHQVQSIYNGIHFDQFAQRTSSNNFRQRYNLPEDAFLVAAIGQICLRKGQDEAVEAFSRIGSRYPKMHFLLVGKRHSQKSETIAYDERLDQIIHEAGLNDRFHRLGFCERIPELLNETDLLVHTARQEPLGRVLLEAAASGVAIIATRVGGTEEILTHNQSAILVEPRDIDQLTEAMSQLYNEPQRRTDLLSAAQSSIQQRFNIADRASETVQFWKDILRNSRDSN</sequence>
<keyword evidence="3" id="KW-0808">Transferase</keyword>